<dbReference type="eggNOG" id="COG2226">
    <property type="taxonomic scope" value="Bacteria"/>
</dbReference>
<accession>M3A433</accession>
<reference evidence="2 3" key="1">
    <citation type="journal article" date="2013" name="Genome Announc.">
        <title>Whole-Genome Shotgun Assembly and Analysis of the Genome of Streptomyces mobaraensis DSM 40847, a Strain for Industrial Production of Microbial Transglutaminase.</title>
        <authorList>
            <person name="Yang H."/>
            <person name="He T."/>
            <person name="Wu W."/>
            <person name="Zhu W."/>
            <person name="Lu B."/>
            <person name="Sun W."/>
        </authorList>
    </citation>
    <scope>NUCLEOTIDE SEQUENCE [LARGE SCALE GENOMIC DNA]</scope>
    <source>
        <strain evidence="2 3">DSM 40847</strain>
    </source>
</reference>
<keyword evidence="2" id="KW-0808">Transferase</keyword>
<dbReference type="GO" id="GO:0032259">
    <property type="term" value="P:methylation"/>
    <property type="evidence" value="ECO:0007669"/>
    <property type="project" value="UniProtKB-KW"/>
</dbReference>
<evidence type="ECO:0000313" key="2">
    <source>
        <dbReference type="EMBL" id="EME99838.1"/>
    </source>
</evidence>
<sequence length="274" mass="29578">MLSMTQPPEVAPEIIAFYTDGYDEATRLTSSADGRLELVRTQELLRRHLPPVPAVVLDVGGGPGVHARWLAADGYDVRLVDPVPRHVEAAREAGCRAEIGDARSLTVDDRSCDAVLLLGPLYHLLEQEDRLRALAEARRVLKPGGLLAAAAISRYASLFEHTATTWLDRGGVREAVVDILATGRHEAGRKGFTAAYFHTADELSDELSLAGFRGVRLYGVEGPAWGLLKAVELHTGERLGESAMFRAALDAARMAEAYPELLAAGSHLLAVARV</sequence>
<evidence type="ECO:0000259" key="1">
    <source>
        <dbReference type="Pfam" id="PF08241"/>
    </source>
</evidence>
<dbReference type="PATRIC" id="fig|1223523.3.peg.2945"/>
<dbReference type="Gene3D" id="3.40.50.150">
    <property type="entry name" value="Vaccinia Virus protein VP39"/>
    <property type="match status" value="1"/>
</dbReference>
<organism evidence="2 3">
    <name type="scientific">Streptomyces mobaraensis (strain ATCC 29032 / DSM 40847 / JCM 4168 / NBRC 13819 / NCIMB 11159 / IPCR 16-22)</name>
    <dbReference type="NCBI Taxonomy" id="1223523"/>
    <lineage>
        <taxon>Bacteria</taxon>
        <taxon>Bacillati</taxon>
        <taxon>Actinomycetota</taxon>
        <taxon>Actinomycetes</taxon>
        <taxon>Kitasatosporales</taxon>
        <taxon>Streptomycetaceae</taxon>
        <taxon>Streptomyces</taxon>
    </lineage>
</organism>
<evidence type="ECO:0000313" key="3">
    <source>
        <dbReference type="Proteomes" id="UP000011740"/>
    </source>
</evidence>
<dbReference type="Pfam" id="PF08241">
    <property type="entry name" value="Methyltransf_11"/>
    <property type="match status" value="1"/>
</dbReference>
<dbReference type="InterPro" id="IPR013216">
    <property type="entry name" value="Methyltransf_11"/>
</dbReference>
<comment type="caution">
    <text evidence="2">The sequence shown here is derived from an EMBL/GenBank/DDBJ whole genome shotgun (WGS) entry which is preliminary data.</text>
</comment>
<dbReference type="SUPFAM" id="SSF53335">
    <property type="entry name" value="S-adenosyl-L-methionine-dependent methyltransferases"/>
    <property type="match status" value="1"/>
</dbReference>
<dbReference type="Proteomes" id="UP000011740">
    <property type="component" value="Unassembled WGS sequence"/>
</dbReference>
<gene>
    <name evidence="2" type="ORF">H340_14396</name>
</gene>
<dbReference type="InterPro" id="IPR050508">
    <property type="entry name" value="Methyltransf_Superfamily"/>
</dbReference>
<feature type="domain" description="Methyltransferase type 11" evidence="1">
    <location>
        <begin position="57"/>
        <end position="148"/>
    </location>
</feature>
<proteinExistence type="predicted"/>
<dbReference type="EMBL" id="AORZ01000039">
    <property type="protein sequence ID" value="EME99838.1"/>
    <property type="molecule type" value="Genomic_DNA"/>
</dbReference>
<dbReference type="AlphaFoldDB" id="M3A433"/>
<name>M3A433_STRM1</name>
<dbReference type="PANTHER" id="PTHR42912">
    <property type="entry name" value="METHYLTRANSFERASE"/>
    <property type="match status" value="1"/>
</dbReference>
<protein>
    <submittedName>
        <fullName evidence="2">Putative SAM-dependent methyltransferase</fullName>
    </submittedName>
</protein>
<keyword evidence="2" id="KW-0489">Methyltransferase</keyword>
<dbReference type="InterPro" id="IPR029063">
    <property type="entry name" value="SAM-dependent_MTases_sf"/>
</dbReference>
<dbReference type="STRING" id="1223523.H340_14396"/>
<dbReference type="CDD" id="cd02440">
    <property type="entry name" value="AdoMet_MTases"/>
    <property type="match status" value="1"/>
</dbReference>
<dbReference type="GO" id="GO:0008757">
    <property type="term" value="F:S-adenosylmethionine-dependent methyltransferase activity"/>
    <property type="evidence" value="ECO:0007669"/>
    <property type="project" value="InterPro"/>
</dbReference>